<dbReference type="Pfam" id="PF12686">
    <property type="entry name" value="DUF3800"/>
    <property type="match status" value="1"/>
</dbReference>
<name>A0A1G4SR56_9HYPH</name>
<gene>
    <name evidence="1" type="ORF">SAMN05660859_2365</name>
</gene>
<evidence type="ECO:0000313" key="2">
    <source>
        <dbReference type="Proteomes" id="UP000198889"/>
    </source>
</evidence>
<protein>
    <recommendedName>
        <fullName evidence="3">DUF3800 domain-containing protein</fullName>
    </recommendedName>
</protein>
<dbReference type="Proteomes" id="UP000198889">
    <property type="component" value="Unassembled WGS sequence"/>
</dbReference>
<evidence type="ECO:0000313" key="1">
    <source>
        <dbReference type="EMBL" id="SCW70779.1"/>
    </source>
</evidence>
<organism evidence="1 2">
    <name type="scientific">Ancylobacter rudongensis</name>
    <dbReference type="NCBI Taxonomy" id="177413"/>
    <lineage>
        <taxon>Bacteria</taxon>
        <taxon>Pseudomonadati</taxon>
        <taxon>Pseudomonadota</taxon>
        <taxon>Alphaproteobacteria</taxon>
        <taxon>Hyphomicrobiales</taxon>
        <taxon>Xanthobacteraceae</taxon>
        <taxon>Ancylobacter</taxon>
    </lineage>
</organism>
<evidence type="ECO:0008006" key="3">
    <source>
        <dbReference type="Google" id="ProtNLM"/>
    </source>
</evidence>
<proteinExistence type="predicted"/>
<dbReference type="InterPro" id="IPR024524">
    <property type="entry name" value="DUF3800"/>
</dbReference>
<accession>A0A1G4SR56</accession>
<dbReference type="EMBL" id="FMTP01000003">
    <property type="protein sequence ID" value="SCW70779.1"/>
    <property type="molecule type" value="Genomic_DNA"/>
</dbReference>
<keyword evidence="2" id="KW-1185">Reference proteome</keyword>
<sequence length="252" mass="28859">MYIMYVDESGDPGLNNSPTRYFGLSGIVVHESRWRDFINALISFKKTIRHAYGFPVRLEIHSSEILNKNPYGIAKHNRLAILRNFLDELSKLDYISLTNVIIDKSNKPANYNVFDSAWLTLFQRFENTMKYGNFPGAFRNDHGIVITDATNGKALLRLVRRMSVINYIPNQQHFGPGYRNVPIIKIIEDPHGKDSRDTLPLQAADVCAYFLTQKYIPNSYVRKSGARNYFDRLQPIANVWARKGSALGIVDL</sequence>
<dbReference type="AlphaFoldDB" id="A0A1G4SR56"/>
<reference evidence="2" key="1">
    <citation type="submission" date="2016-10" db="EMBL/GenBank/DDBJ databases">
        <authorList>
            <person name="Varghese N."/>
            <person name="Submissions S."/>
        </authorList>
    </citation>
    <scope>NUCLEOTIDE SEQUENCE [LARGE SCALE GENOMIC DNA]</scope>
    <source>
        <strain evidence="2">CGMCC 1.1761</strain>
    </source>
</reference>